<dbReference type="GO" id="GO:0006487">
    <property type="term" value="P:protein N-linked glycosylation"/>
    <property type="evidence" value="ECO:0007669"/>
    <property type="project" value="TreeGrafter"/>
</dbReference>
<dbReference type="Gene3D" id="3.90.550.10">
    <property type="entry name" value="Spore Coat Polysaccharide Biosynthesis Protein SpsA, Chain A"/>
    <property type="match status" value="1"/>
</dbReference>
<sequence>MRGNQLLKCSTGIVVPCYNEMDRIQLPKFSEFLISNDFIYFCFVNDGSTDGTQKILVDFVNLNPERSQLVNLSKNQGKAEAVRQGINTLLKSSKFQLVGYWDADLAAPLTEIRGFIQKFKSNNELKAVCGSRILRLG</sequence>
<dbReference type="SUPFAM" id="SSF53448">
    <property type="entry name" value="Nucleotide-diphospho-sugar transferases"/>
    <property type="match status" value="1"/>
</dbReference>
<dbReference type="EMBL" id="UINC01011293">
    <property type="protein sequence ID" value="SVA49898.1"/>
    <property type="molecule type" value="Genomic_DNA"/>
</dbReference>
<dbReference type="AlphaFoldDB" id="A0A381WCY7"/>
<dbReference type="PANTHER" id="PTHR10859">
    <property type="entry name" value="GLYCOSYL TRANSFERASE"/>
    <property type="match status" value="1"/>
</dbReference>
<accession>A0A381WCY7</accession>
<protein>
    <recommendedName>
        <fullName evidence="1">Glycosyltransferase 2-like domain-containing protein</fullName>
    </recommendedName>
</protein>
<evidence type="ECO:0000313" key="2">
    <source>
        <dbReference type="EMBL" id="SVA49898.1"/>
    </source>
</evidence>
<dbReference type="InterPro" id="IPR001173">
    <property type="entry name" value="Glyco_trans_2-like"/>
</dbReference>
<evidence type="ECO:0000259" key="1">
    <source>
        <dbReference type="Pfam" id="PF00535"/>
    </source>
</evidence>
<gene>
    <name evidence="2" type="ORF">METZ01_LOCUS102752</name>
</gene>
<name>A0A381WCY7_9ZZZZ</name>
<dbReference type="PANTHER" id="PTHR10859:SF91">
    <property type="entry name" value="DOLICHYL-PHOSPHATE BETA-GLUCOSYLTRANSFERASE"/>
    <property type="match status" value="1"/>
</dbReference>
<dbReference type="InterPro" id="IPR029044">
    <property type="entry name" value="Nucleotide-diphossugar_trans"/>
</dbReference>
<proteinExistence type="predicted"/>
<organism evidence="2">
    <name type="scientific">marine metagenome</name>
    <dbReference type="NCBI Taxonomy" id="408172"/>
    <lineage>
        <taxon>unclassified sequences</taxon>
        <taxon>metagenomes</taxon>
        <taxon>ecological metagenomes</taxon>
    </lineage>
</organism>
<dbReference type="Pfam" id="PF00535">
    <property type="entry name" value="Glycos_transf_2"/>
    <property type="match status" value="1"/>
</dbReference>
<reference evidence="2" key="1">
    <citation type="submission" date="2018-05" db="EMBL/GenBank/DDBJ databases">
        <authorList>
            <person name="Lanie J.A."/>
            <person name="Ng W.-L."/>
            <person name="Kazmierczak K.M."/>
            <person name="Andrzejewski T.M."/>
            <person name="Davidsen T.M."/>
            <person name="Wayne K.J."/>
            <person name="Tettelin H."/>
            <person name="Glass J.I."/>
            <person name="Rusch D."/>
            <person name="Podicherti R."/>
            <person name="Tsui H.-C.T."/>
            <person name="Winkler M.E."/>
        </authorList>
    </citation>
    <scope>NUCLEOTIDE SEQUENCE</scope>
</reference>
<feature type="non-terminal residue" evidence="2">
    <location>
        <position position="137"/>
    </location>
</feature>
<feature type="domain" description="Glycosyltransferase 2-like" evidence="1">
    <location>
        <begin position="13"/>
        <end position="132"/>
    </location>
</feature>